<evidence type="ECO:0000313" key="3">
    <source>
        <dbReference type="Proteomes" id="UP000534286"/>
    </source>
</evidence>
<dbReference type="InterPro" id="IPR011010">
    <property type="entry name" value="DNA_brk_join_enz"/>
</dbReference>
<evidence type="ECO:0000313" key="2">
    <source>
        <dbReference type="EMBL" id="MBB4944304.1"/>
    </source>
</evidence>
<dbReference type="EMBL" id="JACHJU010000008">
    <property type="protein sequence ID" value="MBB4944304.1"/>
    <property type="molecule type" value="Genomic_DNA"/>
</dbReference>
<dbReference type="GO" id="GO:0003677">
    <property type="term" value="F:DNA binding"/>
    <property type="evidence" value="ECO:0007669"/>
    <property type="project" value="InterPro"/>
</dbReference>
<reference evidence="2 3" key="1">
    <citation type="submission" date="2020-08" db="EMBL/GenBank/DDBJ databases">
        <title>Sequencing the genomes of 1000 actinobacteria strains.</title>
        <authorList>
            <person name="Klenk H.-P."/>
        </authorList>
    </citation>
    <scope>NUCLEOTIDE SEQUENCE [LARGE SCALE GENOMIC DNA]</scope>
    <source>
        <strain evidence="2 3">DSM 43023</strain>
    </source>
</reference>
<protein>
    <recommendedName>
        <fullName evidence="4">Core-binding (CB) domain-containing protein</fullName>
    </recommendedName>
</protein>
<evidence type="ECO:0008006" key="4">
    <source>
        <dbReference type="Google" id="ProtNLM"/>
    </source>
</evidence>
<organism evidence="2 3">
    <name type="scientific">Streptosporangium album</name>
    <dbReference type="NCBI Taxonomy" id="47479"/>
    <lineage>
        <taxon>Bacteria</taxon>
        <taxon>Bacillati</taxon>
        <taxon>Actinomycetota</taxon>
        <taxon>Actinomycetes</taxon>
        <taxon>Streptosporangiales</taxon>
        <taxon>Streptosporangiaceae</taxon>
        <taxon>Streptosporangium</taxon>
    </lineage>
</organism>
<name>A0A7W7S5M4_9ACTN</name>
<dbReference type="AlphaFoldDB" id="A0A7W7S5M4"/>
<dbReference type="Proteomes" id="UP000534286">
    <property type="component" value="Unassembled WGS sequence"/>
</dbReference>
<comment type="caution">
    <text evidence="2">The sequence shown here is derived from an EMBL/GenBank/DDBJ whole genome shotgun (WGS) entry which is preliminary data.</text>
</comment>
<dbReference type="RefSeq" id="WP_184760143.1">
    <property type="nucleotide sequence ID" value="NZ_BAABEK010000141.1"/>
</dbReference>
<sequence>MTTLADTRPSWPGPDTPVISPGRVQDHTRCNARYSDPAWPLGPLSGNPSAAKNTIHWMGFPAAFRDELRYLTWLLINESVPDTFLLRQAGSFRARLGAAAIYGTALVWKDFARWLGERGRTSLGACTERDYRDYTARMSRQGDSRDKAVLRLNALSRLWVFDFAAEYTLGIAEPPWHQEGADDFLPAATPRGENATDPITPATMGPLLTWALRMTEEHAQDILTAWELKRSMAARAASAVATPATRVSLLAYLADIAEHGRPLPSVSRKGGTEVAVTYVSALTGASPGQVYAVTKEPRWRDYLLRHPGSCPLPMTITATIDGSPWTSAIDFADTATLMKHLVAALFIVLSYLTGMRPGEVLGLRVGCCPDPESGRHLIHGHVFKTARDEDGNHLSQGQLREVPWVAIPPVVNAIRVLEQITPDGLLFASAAHDFNARRNHVGTPSAPVMGRRIEHFVTWANALAADHDRLHEIIPDDPHGALGTARFRRILSA</sequence>
<evidence type="ECO:0000256" key="1">
    <source>
        <dbReference type="SAM" id="MobiDB-lite"/>
    </source>
</evidence>
<gene>
    <name evidence="2" type="ORF">FHR32_008710</name>
</gene>
<dbReference type="SUPFAM" id="SSF56349">
    <property type="entry name" value="DNA breaking-rejoining enzymes"/>
    <property type="match status" value="1"/>
</dbReference>
<feature type="region of interest" description="Disordered" evidence="1">
    <location>
        <begin position="1"/>
        <end position="20"/>
    </location>
</feature>
<proteinExistence type="predicted"/>
<keyword evidence="3" id="KW-1185">Reference proteome</keyword>
<accession>A0A7W7S5M4</accession>